<organism evidence="2 3">
    <name type="scientific">Neonectria punicea</name>
    <dbReference type="NCBI Taxonomy" id="979145"/>
    <lineage>
        <taxon>Eukaryota</taxon>
        <taxon>Fungi</taxon>
        <taxon>Dikarya</taxon>
        <taxon>Ascomycota</taxon>
        <taxon>Pezizomycotina</taxon>
        <taxon>Sordariomycetes</taxon>
        <taxon>Hypocreomycetidae</taxon>
        <taxon>Hypocreales</taxon>
        <taxon>Nectriaceae</taxon>
        <taxon>Neonectria</taxon>
    </lineage>
</organism>
<proteinExistence type="predicted"/>
<keyword evidence="3" id="KW-1185">Reference proteome</keyword>
<sequence>MLAQTFSVFLFLAFAAADLHNSCTCHNGDSYNWRMTTNACTSYNDANYKWGGAFYDTPSGRCTQQSAEEQLAGKEWEAACKEIAKAGFQCADGEGTCYADPDNVRGWC</sequence>
<feature type="signal peptide" evidence="1">
    <location>
        <begin position="1"/>
        <end position="17"/>
    </location>
</feature>
<dbReference type="Proteomes" id="UP001498476">
    <property type="component" value="Unassembled WGS sequence"/>
</dbReference>
<comment type="caution">
    <text evidence="2">The sequence shown here is derived from an EMBL/GenBank/DDBJ whole genome shotgun (WGS) entry which is preliminary data.</text>
</comment>
<feature type="chain" id="PRO_5045085506" evidence="1">
    <location>
        <begin position="18"/>
        <end position="108"/>
    </location>
</feature>
<dbReference type="EMBL" id="JAZAVJ010000022">
    <property type="protein sequence ID" value="KAK7421436.1"/>
    <property type="molecule type" value="Genomic_DNA"/>
</dbReference>
<reference evidence="2 3" key="1">
    <citation type="journal article" date="2025" name="Microbiol. Resour. Announc.">
        <title>Draft genome sequences for Neonectria magnoliae and Neonectria punicea, canker pathogens of Liriodendron tulipifera and Acer saccharum in West Virginia.</title>
        <authorList>
            <person name="Petronek H.M."/>
            <person name="Kasson M.T."/>
            <person name="Metheny A.M."/>
            <person name="Stauder C.M."/>
            <person name="Lovett B."/>
            <person name="Lynch S.C."/>
            <person name="Garnas J.R."/>
            <person name="Kasson L.R."/>
            <person name="Stajich J.E."/>
        </authorList>
    </citation>
    <scope>NUCLEOTIDE SEQUENCE [LARGE SCALE GENOMIC DNA]</scope>
    <source>
        <strain evidence="2 3">NRRL 64653</strain>
    </source>
</reference>
<evidence type="ECO:0000256" key="1">
    <source>
        <dbReference type="SAM" id="SignalP"/>
    </source>
</evidence>
<name>A0ABR1HJZ2_9HYPO</name>
<evidence type="ECO:0000313" key="2">
    <source>
        <dbReference type="EMBL" id="KAK7421436.1"/>
    </source>
</evidence>
<gene>
    <name evidence="2" type="ORF">QQX98_002134</name>
</gene>
<keyword evidence="1" id="KW-0732">Signal</keyword>
<protein>
    <submittedName>
        <fullName evidence="2">Uncharacterized protein</fullName>
    </submittedName>
</protein>
<accession>A0ABR1HJZ2</accession>
<evidence type="ECO:0000313" key="3">
    <source>
        <dbReference type="Proteomes" id="UP001498476"/>
    </source>
</evidence>